<protein>
    <submittedName>
        <fullName evidence="1">Uncharacterized protein</fullName>
    </submittedName>
</protein>
<evidence type="ECO:0000313" key="2">
    <source>
        <dbReference type="Proteomes" id="UP000322667"/>
    </source>
</evidence>
<name>A0A5D2JWB2_GOSTO</name>
<sequence length="61" mass="6836">MKSYRKTSSKTRWFSLPLCPSASASPLHLCSLASHHHFCLVISVGRPSSLPSLYFEETLKN</sequence>
<dbReference type="AlphaFoldDB" id="A0A5D2JWB2"/>
<organism evidence="1 2">
    <name type="scientific">Gossypium tomentosum</name>
    <name type="common">Hawaiian cotton</name>
    <name type="synonym">Gossypium sandvicense</name>
    <dbReference type="NCBI Taxonomy" id="34277"/>
    <lineage>
        <taxon>Eukaryota</taxon>
        <taxon>Viridiplantae</taxon>
        <taxon>Streptophyta</taxon>
        <taxon>Embryophyta</taxon>
        <taxon>Tracheophyta</taxon>
        <taxon>Spermatophyta</taxon>
        <taxon>Magnoliopsida</taxon>
        <taxon>eudicotyledons</taxon>
        <taxon>Gunneridae</taxon>
        <taxon>Pentapetalae</taxon>
        <taxon>rosids</taxon>
        <taxon>malvids</taxon>
        <taxon>Malvales</taxon>
        <taxon>Malvaceae</taxon>
        <taxon>Malvoideae</taxon>
        <taxon>Gossypium</taxon>
    </lineage>
</organism>
<dbReference type="Proteomes" id="UP000322667">
    <property type="component" value="Chromosome D08"/>
</dbReference>
<evidence type="ECO:0000313" key="1">
    <source>
        <dbReference type="EMBL" id="TYH59091.1"/>
    </source>
</evidence>
<dbReference type="EMBL" id="CM017630">
    <property type="protein sequence ID" value="TYH59091.1"/>
    <property type="molecule type" value="Genomic_DNA"/>
</dbReference>
<keyword evidence="2" id="KW-1185">Reference proteome</keyword>
<gene>
    <name evidence="1" type="ORF">ES332_D08G200000v1</name>
</gene>
<proteinExistence type="predicted"/>
<reference evidence="1 2" key="1">
    <citation type="submission" date="2019-07" db="EMBL/GenBank/DDBJ databases">
        <title>WGS assembly of Gossypium tomentosum.</title>
        <authorList>
            <person name="Chen Z.J."/>
            <person name="Sreedasyam A."/>
            <person name="Ando A."/>
            <person name="Song Q."/>
            <person name="De L."/>
            <person name="Hulse-Kemp A."/>
            <person name="Ding M."/>
            <person name="Ye W."/>
            <person name="Kirkbride R."/>
            <person name="Jenkins J."/>
            <person name="Plott C."/>
            <person name="Lovell J."/>
            <person name="Lin Y.-M."/>
            <person name="Vaughn R."/>
            <person name="Liu B."/>
            <person name="Li W."/>
            <person name="Simpson S."/>
            <person name="Scheffler B."/>
            <person name="Saski C."/>
            <person name="Grover C."/>
            <person name="Hu G."/>
            <person name="Conover J."/>
            <person name="Carlson J."/>
            <person name="Shu S."/>
            <person name="Boston L."/>
            <person name="Williams M."/>
            <person name="Peterson D."/>
            <person name="Mcgee K."/>
            <person name="Jones D."/>
            <person name="Wendel J."/>
            <person name="Stelly D."/>
            <person name="Grimwood J."/>
            <person name="Schmutz J."/>
        </authorList>
    </citation>
    <scope>NUCLEOTIDE SEQUENCE [LARGE SCALE GENOMIC DNA]</scope>
    <source>
        <strain evidence="1">7179.01</strain>
    </source>
</reference>
<accession>A0A5D2JWB2</accession>